<dbReference type="InterPro" id="IPR036388">
    <property type="entry name" value="WH-like_DNA-bd_sf"/>
</dbReference>
<dbReference type="EC" id="5.6.2.2" evidence="5"/>
<evidence type="ECO:0000256" key="9">
    <source>
        <dbReference type="ARBA" id="ARBA00023125"/>
    </source>
</evidence>
<evidence type="ECO:0000259" key="15">
    <source>
        <dbReference type="Pfam" id="PF21180"/>
    </source>
</evidence>
<evidence type="ECO:0000256" key="1">
    <source>
        <dbReference type="ARBA" id="ARBA00000185"/>
    </source>
</evidence>
<dbReference type="GO" id="GO:0000228">
    <property type="term" value="C:nuclear chromosome"/>
    <property type="evidence" value="ECO:0007669"/>
    <property type="project" value="TreeGrafter"/>
</dbReference>
<evidence type="ECO:0000313" key="16">
    <source>
        <dbReference type="EMBL" id="KAK6623029.1"/>
    </source>
</evidence>
<dbReference type="Pfam" id="PF04406">
    <property type="entry name" value="TP6A_N"/>
    <property type="match status" value="1"/>
</dbReference>
<keyword evidence="13" id="KW-0175">Coiled coil</keyword>
<evidence type="ECO:0000256" key="3">
    <source>
        <dbReference type="ARBA" id="ARBA00004123"/>
    </source>
</evidence>
<dbReference type="PANTHER" id="PTHR10848">
    <property type="entry name" value="MEIOTIC RECOMBINATION PROTEIN SPO11"/>
    <property type="match status" value="1"/>
</dbReference>
<dbReference type="GO" id="GO:0003677">
    <property type="term" value="F:DNA binding"/>
    <property type="evidence" value="ECO:0007669"/>
    <property type="project" value="UniProtKB-UniRule"/>
</dbReference>
<evidence type="ECO:0000256" key="10">
    <source>
        <dbReference type="ARBA" id="ARBA00023235"/>
    </source>
</evidence>
<evidence type="ECO:0000256" key="4">
    <source>
        <dbReference type="ARBA" id="ARBA00006559"/>
    </source>
</evidence>
<dbReference type="AlphaFoldDB" id="A0AAN8RU21"/>
<dbReference type="InterPro" id="IPR013049">
    <property type="entry name" value="Spo11/TopoVI_A_N"/>
</dbReference>
<feature type="active site" description="O-(5'-phospho-DNA)-tyrosine intermediate" evidence="12">
    <location>
        <position position="116"/>
    </location>
</feature>
<comment type="subcellular location">
    <subcellularLocation>
        <location evidence="3">Nucleus</location>
    </subcellularLocation>
</comment>
<dbReference type="PRINTS" id="PR01551">
    <property type="entry name" value="SPO11HOMOLOG"/>
</dbReference>
<dbReference type="Gene3D" id="1.10.10.10">
    <property type="entry name" value="Winged helix-like DNA-binding domain superfamily/Winged helix DNA-binding domain"/>
    <property type="match status" value="1"/>
</dbReference>
<dbReference type="EMBL" id="JAWJWE010000038">
    <property type="protein sequence ID" value="KAK6623029.1"/>
    <property type="molecule type" value="Genomic_DNA"/>
</dbReference>
<evidence type="ECO:0000256" key="6">
    <source>
        <dbReference type="ARBA" id="ARBA00022723"/>
    </source>
</evidence>
<dbReference type="GO" id="GO:0003918">
    <property type="term" value="F:DNA topoisomerase type II (double strand cut, ATP-hydrolyzing) activity"/>
    <property type="evidence" value="ECO:0007669"/>
    <property type="project" value="UniProtKB-UniRule"/>
</dbReference>
<dbReference type="InterPro" id="IPR036078">
    <property type="entry name" value="Spo11/TopoVI_A_sf"/>
</dbReference>
<evidence type="ECO:0000259" key="14">
    <source>
        <dbReference type="Pfam" id="PF04406"/>
    </source>
</evidence>
<comment type="cofactor">
    <cofactor evidence="2">
        <name>Mg(2+)</name>
        <dbReference type="ChEBI" id="CHEBI:18420"/>
    </cofactor>
</comment>
<reference evidence="16 17" key="1">
    <citation type="submission" date="2023-10" db="EMBL/GenBank/DDBJ databases">
        <title>Genomes of two closely related lineages of the louse Polyplax serrata with different host specificities.</title>
        <authorList>
            <person name="Martinu J."/>
            <person name="Tarabai H."/>
            <person name="Stefka J."/>
            <person name="Hypsa V."/>
        </authorList>
    </citation>
    <scope>NUCLEOTIDE SEQUENCE [LARGE SCALE GENOMIC DNA]</scope>
    <source>
        <strain evidence="16">HR10_N</strain>
    </source>
</reference>
<keyword evidence="6" id="KW-0479">Metal-binding</keyword>
<dbReference type="GO" id="GO:0042138">
    <property type="term" value="P:meiotic DNA double-strand break formation"/>
    <property type="evidence" value="ECO:0007669"/>
    <property type="project" value="InterPro"/>
</dbReference>
<gene>
    <name evidence="16" type="ORF">RUM43_008881</name>
</gene>
<feature type="coiled-coil region" evidence="13">
    <location>
        <begin position="318"/>
        <end position="345"/>
    </location>
</feature>
<keyword evidence="10 12" id="KW-0413">Isomerase</keyword>
<keyword evidence="9 12" id="KW-0238">DNA-binding</keyword>
<dbReference type="InterPro" id="IPR034136">
    <property type="entry name" value="TOPRIM_Topo6A/Spo11"/>
</dbReference>
<dbReference type="Proteomes" id="UP001372834">
    <property type="component" value="Unassembled WGS sequence"/>
</dbReference>
<dbReference type="Gene3D" id="3.40.1360.10">
    <property type="match status" value="1"/>
</dbReference>
<accession>A0AAN8RU21</accession>
<dbReference type="Pfam" id="PF21180">
    <property type="entry name" value="TOP6A-Spo11_Toprim"/>
    <property type="match status" value="1"/>
</dbReference>
<dbReference type="GO" id="GO:0000706">
    <property type="term" value="P:meiotic DNA double-strand break processing"/>
    <property type="evidence" value="ECO:0007669"/>
    <property type="project" value="TreeGrafter"/>
</dbReference>
<organism evidence="16 17">
    <name type="scientific">Polyplax serrata</name>
    <name type="common">Common mouse louse</name>
    <dbReference type="NCBI Taxonomy" id="468196"/>
    <lineage>
        <taxon>Eukaryota</taxon>
        <taxon>Metazoa</taxon>
        <taxon>Ecdysozoa</taxon>
        <taxon>Arthropoda</taxon>
        <taxon>Hexapoda</taxon>
        <taxon>Insecta</taxon>
        <taxon>Pterygota</taxon>
        <taxon>Neoptera</taxon>
        <taxon>Paraneoptera</taxon>
        <taxon>Psocodea</taxon>
        <taxon>Troctomorpha</taxon>
        <taxon>Phthiraptera</taxon>
        <taxon>Anoplura</taxon>
        <taxon>Polyplacidae</taxon>
        <taxon>Polyplax</taxon>
    </lineage>
</organism>
<keyword evidence="7" id="KW-0460">Magnesium</keyword>
<evidence type="ECO:0000256" key="5">
    <source>
        <dbReference type="ARBA" id="ARBA00012895"/>
    </source>
</evidence>
<sequence length="370" mass="41976">MNFDEAVDTLKILLSSVHGKCKESVSMNADNKRWEVIKNIETLTKCVIKTVARNEMPYITSHSISTQMRLKGRQMKSIKFGCHKGCLRFVMILFLLSKIHRLLMTNKSSTKRELYYKNLQIFQSQQEVDRSVKYITELLKTPSWELGIMATSKGLVYGPLSLHFKNGHTINCSIKGGVSIPPNIFDVIGLSSSAKWVLIIEKDATFQSLIDGETVSRLGSCIIITGKGYPDVSTRMLVCKFWEHLKIPILALNDADPYGFEIMCVYRFGSIAMSSQASHLACPAVRWLGVHPSDIKPLLLEAKALSVRDITRINSILKRNYVKENEQLRKQMEILLKGNIKAEIEGVTNISENYLIDIYLKSKIQCLDYF</sequence>
<dbReference type="SUPFAM" id="SSF56726">
    <property type="entry name" value="DNA topoisomerase IV, alpha subunit"/>
    <property type="match status" value="1"/>
</dbReference>
<comment type="similarity">
    <text evidence="4 12">Belongs to the TOP6A family.</text>
</comment>
<protein>
    <recommendedName>
        <fullName evidence="5">DNA topoisomerase (ATP-hydrolyzing)</fullName>
        <ecNumber evidence="5">5.6.2.2</ecNumber>
    </recommendedName>
</protein>
<evidence type="ECO:0000256" key="7">
    <source>
        <dbReference type="ARBA" id="ARBA00022842"/>
    </source>
</evidence>
<dbReference type="PROSITE" id="PS52041">
    <property type="entry name" value="TOPO_IIB"/>
    <property type="match status" value="1"/>
</dbReference>
<dbReference type="CDD" id="cd00223">
    <property type="entry name" value="TOPRIM_TopoIIB_SPO"/>
    <property type="match status" value="1"/>
</dbReference>
<evidence type="ECO:0000256" key="13">
    <source>
        <dbReference type="SAM" id="Coils"/>
    </source>
</evidence>
<dbReference type="PANTHER" id="PTHR10848:SF0">
    <property type="entry name" value="MEIOTIC RECOMBINATION PROTEIN SPO11"/>
    <property type="match status" value="1"/>
</dbReference>
<feature type="domain" description="Spo11/DNA topoisomerase VI subunit A N-terminal" evidence="14">
    <location>
        <begin position="88"/>
        <end position="148"/>
    </location>
</feature>
<dbReference type="GO" id="GO:0005524">
    <property type="term" value="F:ATP binding"/>
    <property type="evidence" value="ECO:0007669"/>
    <property type="project" value="InterPro"/>
</dbReference>
<keyword evidence="8 12" id="KW-0799">Topoisomerase</keyword>
<evidence type="ECO:0000256" key="8">
    <source>
        <dbReference type="ARBA" id="ARBA00023029"/>
    </source>
</evidence>
<dbReference type="PRINTS" id="PR01550">
    <property type="entry name" value="TOP6AFAMILY"/>
</dbReference>
<feature type="domain" description="Topoisomerase 6 subunit A/Spo11 TOPRIM" evidence="15">
    <location>
        <begin position="196"/>
        <end position="364"/>
    </location>
</feature>
<dbReference type="InterPro" id="IPR002815">
    <property type="entry name" value="Spo11/TopoVI_A"/>
</dbReference>
<dbReference type="GO" id="GO:0046872">
    <property type="term" value="F:metal ion binding"/>
    <property type="evidence" value="ECO:0007669"/>
    <property type="project" value="UniProtKB-KW"/>
</dbReference>
<name>A0AAN8RU21_POLSC</name>
<evidence type="ECO:0000313" key="17">
    <source>
        <dbReference type="Proteomes" id="UP001372834"/>
    </source>
</evidence>
<comment type="caution">
    <text evidence="16">The sequence shown here is derived from an EMBL/GenBank/DDBJ whole genome shotgun (WGS) entry which is preliminary data.</text>
</comment>
<evidence type="ECO:0000256" key="11">
    <source>
        <dbReference type="ARBA" id="ARBA00023242"/>
    </source>
</evidence>
<keyword evidence="11" id="KW-0539">Nucleus</keyword>
<evidence type="ECO:0000256" key="12">
    <source>
        <dbReference type="PROSITE-ProRule" id="PRU01385"/>
    </source>
</evidence>
<dbReference type="GO" id="GO:0007131">
    <property type="term" value="P:reciprocal meiotic recombination"/>
    <property type="evidence" value="ECO:0007669"/>
    <property type="project" value="TreeGrafter"/>
</dbReference>
<dbReference type="InterPro" id="IPR013048">
    <property type="entry name" value="Meiotic_Spo11"/>
</dbReference>
<evidence type="ECO:0000256" key="2">
    <source>
        <dbReference type="ARBA" id="ARBA00001946"/>
    </source>
</evidence>
<proteinExistence type="inferred from homology"/>
<comment type="catalytic activity">
    <reaction evidence="1 12">
        <text>ATP-dependent breakage, passage and rejoining of double-stranded DNA.</text>
        <dbReference type="EC" id="5.6.2.2"/>
    </reaction>
</comment>